<name>A0A0E0DSY5_9ORYZ</name>
<dbReference type="EnsemblPlants" id="OMERI05G17870.1">
    <property type="protein sequence ID" value="OMERI05G17870.1"/>
    <property type="gene ID" value="OMERI05G17870"/>
</dbReference>
<dbReference type="AlphaFoldDB" id="A0A0E0DSY5"/>
<sequence length="59" mass="6187">MDTGSLCRLVSGMAVNLLLGSSSRLPTLSGSGLDPQLAVPPRRYPPPLRPSLPHVSSSF</sequence>
<organism evidence="2">
    <name type="scientific">Oryza meridionalis</name>
    <dbReference type="NCBI Taxonomy" id="40149"/>
    <lineage>
        <taxon>Eukaryota</taxon>
        <taxon>Viridiplantae</taxon>
        <taxon>Streptophyta</taxon>
        <taxon>Embryophyta</taxon>
        <taxon>Tracheophyta</taxon>
        <taxon>Spermatophyta</taxon>
        <taxon>Magnoliopsida</taxon>
        <taxon>Liliopsida</taxon>
        <taxon>Poales</taxon>
        <taxon>Poaceae</taxon>
        <taxon>BOP clade</taxon>
        <taxon>Oryzoideae</taxon>
        <taxon>Oryzeae</taxon>
        <taxon>Oryzinae</taxon>
        <taxon>Oryza</taxon>
    </lineage>
</organism>
<evidence type="ECO:0000256" key="1">
    <source>
        <dbReference type="SAM" id="MobiDB-lite"/>
    </source>
</evidence>
<accession>A0A0E0DSY5</accession>
<evidence type="ECO:0000313" key="3">
    <source>
        <dbReference type="Proteomes" id="UP000008021"/>
    </source>
</evidence>
<dbReference type="Gramene" id="OMERI05G17870.1">
    <property type="protein sequence ID" value="OMERI05G17870.1"/>
    <property type="gene ID" value="OMERI05G17870"/>
</dbReference>
<proteinExistence type="predicted"/>
<evidence type="ECO:0000313" key="2">
    <source>
        <dbReference type="EnsemblPlants" id="OMERI05G17870.1"/>
    </source>
</evidence>
<reference evidence="2" key="1">
    <citation type="submission" date="2015-04" db="UniProtKB">
        <authorList>
            <consortium name="EnsemblPlants"/>
        </authorList>
    </citation>
    <scope>IDENTIFICATION</scope>
</reference>
<protein>
    <submittedName>
        <fullName evidence="2">Uncharacterized protein</fullName>
    </submittedName>
</protein>
<feature type="region of interest" description="Disordered" evidence="1">
    <location>
        <begin position="23"/>
        <end position="59"/>
    </location>
</feature>
<reference evidence="2" key="2">
    <citation type="submission" date="2018-05" db="EMBL/GenBank/DDBJ databases">
        <title>OmerRS3 (Oryza meridionalis Reference Sequence Version 3).</title>
        <authorList>
            <person name="Zhang J."/>
            <person name="Kudrna D."/>
            <person name="Lee S."/>
            <person name="Talag J."/>
            <person name="Welchert J."/>
            <person name="Wing R.A."/>
        </authorList>
    </citation>
    <scope>NUCLEOTIDE SEQUENCE [LARGE SCALE GENOMIC DNA]</scope>
    <source>
        <strain evidence="2">cv. OR44</strain>
    </source>
</reference>
<dbReference type="HOGENOM" id="CLU_2964845_0_0_1"/>
<dbReference type="Proteomes" id="UP000008021">
    <property type="component" value="Chromosome 5"/>
</dbReference>
<keyword evidence="3" id="KW-1185">Reference proteome</keyword>